<accession>A0AAV7KWN2</accession>
<evidence type="ECO:0000313" key="3">
    <source>
        <dbReference type="Proteomes" id="UP001066276"/>
    </source>
</evidence>
<protein>
    <submittedName>
        <fullName evidence="2">Uncharacterized protein</fullName>
    </submittedName>
</protein>
<organism evidence="2 3">
    <name type="scientific">Pleurodeles waltl</name>
    <name type="common">Iberian ribbed newt</name>
    <dbReference type="NCBI Taxonomy" id="8319"/>
    <lineage>
        <taxon>Eukaryota</taxon>
        <taxon>Metazoa</taxon>
        <taxon>Chordata</taxon>
        <taxon>Craniata</taxon>
        <taxon>Vertebrata</taxon>
        <taxon>Euteleostomi</taxon>
        <taxon>Amphibia</taxon>
        <taxon>Batrachia</taxon>
        <taxon>Caudata</taxon>
        <taxon>Salamandroidea</taxon>
        <taxon>Salamandridae</taxon>
        <taxon>Pleurodelinae</taxon>
        <taxon>Pleurodeles</taxon>
    </lineage>
</organism>
<dbReference type="AlphaFoldDB" id="A0AAV7KWN2"/>
<proteinExistence type="predicted"/>
<dbReference type="EMBL" id="JANPWB010000016">
    <property type="protein sequence ID" value="KAJ1079970.1"/>
    <property type="molecule type" value="Genomic_DNA"/>
</dbReference>
<evidence type="ECO:0000313" key="2">
    <source>
        <dbReference type="EMBL" id="KAJ1079970.1"/>
    </source>
</evidence>
<sequence length="166" mass="19126">MRRSPSRHPQLQQAMPWEQPKGPNHLHAFLETLFGALPMDSATIKQDNTTDIKGRMKDMNELGDREASLEQTCETQGEELDAHCHKILDLQDKNTELQYQVEDPENMSRTANIRIKGIPLQAARGNLEEYVRRLFHHVVLELALKEIILDRTHRAWGPATPQSRMI</sequence>
<name>A0AAV7KWN2_PLEWA</name>
<reference evidence="2" key="1">
    <citation type="journal article" date="2022" name="bioRxiv">
        <title>Sequencing and chromosome-scale assembly of the giantPleurodeles waltlgenome.</title>
        <authorList>
            <person name="Brown T."/>
            <person name="Elewa A."/>
            <person name="Iarovenko S."/>
            <person name="Subramanian E."/>
            <person name="Araus A.J."/>
            <person name="Petzold A."/>
            <person name="Susuki M."/>
            <person name="Suzuki K.-i.T."/>
            <person name="Hayashi T."/>
            <person name="Toyoda A."/>
            <person name="Oliveira C."/>
            <person name="Osipova E."/>
            <person name="Leigh N.D."/>
            <person name="Simon A."/>
            <person name="Yun M.H."/>
        </authorList>
    </citation>
    <scope>NUCLEOTIDE SEQUENCE</scope>
    <source>
        <strain evidence="2">20211129_DDA</strain>
        <tissue evidence="2">Liver</tissue>
    </source>
</reference>
<gene>
    <name evidence="2" type="ORF">NDU88_000192</name>
</gene>
<evidence type="ECO:0000256" key="1">
    <source>
        <dbReference type="SAM" id="MobiDB-lite"/>
    </source>
</evidence>
<feature type="region of interest" description="Disordered" evidence="1">
    <location>
        <begin position="1"/>
        <end position="22"/>
    </location>
</feature>
<comment type="caution">
    <text evidence="2">The sequence shown here is derived from an EMBL/GenBank/DDBJ whole genome shotgun (WGS) entry which is preliminary data.</text>
</comment>
<keyword evidence="3" id="KW-1185">Reference proteome</keyword>
<dbReference type="Proteomes" id="UP001066276">
    <property type="component" value="Chromosome 12"/>
</dbReference>